<dbReference type="Pfam" id="PF02872">
    <property type="entry name" value="5_nucleotid_C"/>
    <property type="match status" value="1"/>
</dbReference>
<keyword evidence="1" id="KW-0732">Signal</keyword>
<keyword evidence="2 5" id="KW-0378">Hydrolase</keyword>
<dbReference type="AlphaFoldDB" id="A0A2X0XBW7"/>
<comment type="similarity">
    <text evidence="2">Belongs to the 5'-nucleotidase family.</text>
</comment>
<evidence type="ECO:0000256" key="2">
    <source>
        <dbReference type="RuleBase" id="RU362119"/>
    </source>
</evidence>
<evidence type="ECO:0000256" key="3">
    <source>
        <dbReference type="SAM" id="MobiDB-lite"/>
    </source>
</evidence>
<feature type="domain" description="SH3b" evidence="4">
    <location>
        <begin position="680"/>
        <end position="742"/>
    </location>
</feature>
<dbReference type="InterPro" id="IPR036907">
    <property type="entry name" value="5'-Nucleotdase_C_sf"/>
</dbReference>
<dbReference type="InterPro" id="IPR004843">
    <property type="entry name" value="Calcineurin-like_PHP"/>
</dbReference>
<dbReference type="GO" id="GO:0000166">
    <property type="term" value="F:nucleotide binding"/>
    <property type="evidence" value="ECO:0007669"/>
    <property type="project" value="UniProtKB-KW"/>
</dbReference>
<dbReference type="PANTHER" id="PTHR11575:SF6">
    <property type="entry name" value="2',3'-CYCLIC-NUCLEOTIDE 2'-PHOSPHODIESTERASE_3'-NUCLEOTIDASE"/>
    <property type="match status" value="1"/>
</dbReference>
<dbReference type="GO" id="GO:0009166">
    <property type="term" value="P:nucleotide catabolic process"/>
    <property type="evidence" value="ECO:0007669"/>
    <property type="project" value="InterPro"/>
</dbReference>
<dbReference type="PROSITE" id="PS51781">
    <property type="entry name" value="SH3B"/>
    <property type="match status" value="1"/>
</dbReference>
<gene>
    <name evidence="5" type="primary">cpdC</name>
    <name evidence="5" type="ORF">NCTC7582_00516</name>
</gene>
<dbReference type="SMART" id="SM00287">
    <property type="entry name" value="SH3b"/>
    <property type="match status" value="1"/>
</dbReference>
<evidence type="ECO:0000313" key="5">
    <source>
        <dbReference type="EMBL" id="SPT96434.1"/>
    </source>
</evidence>
<dbReference type="Gene3D" id="2.30.30.40">
    <property type="entry name" value="SH3 Domains"/>
    <property type="match status" value="1"/>
</dbReference>
<dbReference type="PANTHER" id="PTHR11575">
    <property type="entry name" value="5'-NUCLEOTIDASE-RELATED"/>
    <property type="match status" value="1"/>
</dbReference>
<protein>
    <submittedName>
        <fullName evidence="5">2,3-cyclic-nucleotide 2'phosphodiesterase</fullName>
        <ecNumber evidence="5">3.1.4.16</ecNumber>
    </submittedName>
</protein>
<dbReference type="InterPro" id="IPR006179">
    <property type="entry name" value="5_nucleotidase/apyrase"/>
</dbReference>
<evidence type="ECO:0000256" key="1">
    <source>
        <dbReference type="ARBA" id="ARBA00022729"/>
    </source>
</evidence>
<reference evidence="5 6" key="1">
    <citation type="submission" date="2018-06" db="EMBL/GenBank/DDBJ databases">
        <authorList>
            <consortium name="Pathogen Informatics"/>
            <person name="Doyle S."/>
        </authorList>
    </citation>
    <scope>NUCLEOTIDE SEQUENCE [LARGE SCALE GENOMIC DNA]</scope>
    <source>
        <strain evidence="5 6">NCTC7582</strain>
    </source>
</reference>
<accession>A0A2X0XBW7</accession>
<dbReference type="Gene3D" id="3.60.21.10">
    <property type="match status" value="1"/>
</dbReference>
<feature type="region of interest" description="Disordered" evidence="3">
    <location>
        <begin position="652"/>
        <end position="676"/>
    </location>
</feature>
<sequence length="742" mass="83014">MNQLKQVITILSMAVLILATGIVFTQTPVNAQEKEKEKDIHITLLATSDIHGRSMPWDYAVDGPNLTGSLTQLYTIIKDIRKDHPNTILLENGDLIQDNSAELFNDQPQSPMMVAVNEMGYEAWTYGNHEFNFGLDVLDKVSSQFNGARLAGNVYKENGERYLPAYTIIEREGVKIGVIGMVTPLITEYEKGTNHLDGLVVKNPIEETKKAVKELEGKVDVMIGLMHMGLENENGVPGTGVKEMANAVPELAAIFAGHNHVLINKEEVNGVFITEPNKYGTHISRIDLIFTRQGEKLLLKEKDASTIPVKNEDGTFVESDKDLEKTLKPYHDYAREDANIEVAQLKGTNLVPKNEIKGIPAVHIQETPLSDFFHEVMLHYSKADVVAHQIDNDKASLDVGPIKKKDIAYNYQFAGGEVSVYEVTGKDLKDYMEWAVGYFNSTRDGDVTISFDKTRRSSKYSTNDYFGNVKYDIDLTEQPGNRIKNLRKLDGTPIKLEDNLKLGMNSYRMDFLVSKGQALEGRKFNMIWSSKEESAYGETGGTIRNLAIRYLKEEMNGVYEPVIQHNWKIVGVDMKSPARAAVVELINKDILAIPTTEDGKYTNIASINVKALITEEEIKMLATKAKVDASQFTGVKTSGEFYQKLVKALNKPKDEPVEKPVNPSKTTPDKSKPTITQPESLKGIVTAYHLNVRSKPSNSGKVYGTISKNTEITILEEIQGWYKISYNNKSGYVYSKYVTIKK</sequence>
<dbReference type="InterPro" id="IPR003646">
    <property type="entry name" value="SH3-like_bac-type"/>
</dbReference>
<dbReference type="InterPro" id="IPR008334">
    <property type="entry name" value="5'-Nucleotdase_C"/>
</dbReference>
<organism evidence="5 6">
    <name type="scientific">Lysinibacillus capsici</name>
    <dbReference type="NCBI Taxonomy" id="2115968"/>
    <lineage>
        <taxon>Bacteria</taxon>
        <taxon>Bacillati</taxon>
        <taxon>Bacillota</taxon>
        <taxon>Bacilli</taxon>
        <taxon>Bacillales</taxon>
        <taxon>Bacillaceae</taxon>
        <taxon>Lysinibacillus</taxon>
    </lineage>
</organism>
<dbReference type="EC" id="3.1.4.16" evidence="5"/>
<dbReference type="EMBL" id="UAQE01000001">
    <property type="protein sequence ID" value="SPT96434.1"/>
    <property type="molecule type" value="Genomic_DNA"/>
</dbReference>
<proteinExistence type="inferred from homology"/>
<dbReference type="GO" id="GO:0030288">
    <property type="term" value="C:outer membrane-bounded periplasmic space"/>
    <property type="evidence" value="ECO:0007669"/>
    <property type="project" value="TreeGrafter"/>
</dbReference>
<dbReference type="InterPro" id="IPR029052">
    <property type="entry name" value="Metallo-depent_PP-like"/>
</dbReference>
<evidence type="ECO:0000259" key="4">
    <source>
        <dbReference type="PROSITE" id="PS51781"/>
    </source>
</evidence>
<dbReference type="Pfam" id="PF08239">
    <property type="entry name" value="SH3_3"/>
    <property type="match status" value="1"/>
</dbReference>
<dbReference type="PRINTS" id="PR01607">
    <property type="entry name" value="APYRASEFAMLY"/>
</dbReference>
<dbReference type="SUPFAM" id="SSF56300">
    <property type="entry name" value="Metallo-dependent phosphatases"/>
    <property type="match status" value="1"/>
</dbReference>
<dbReference type="Pfam" id="PF00149">
    <property type="entry name" value="Metallophos"/>
    <property type="match status" value="1"/>
</dbReference>
<dbReference type="RefSeq" id="WP_112116554.1">
    <property type="nucleotide sequence ID" value="NZ_UAQE01000001.1"/>
</dbReference>
<dbReference type="SUPFAM" id="SSF55816">
    <property type="entry name" value="5'-nucleotidase (syn. UDP-sugar hydrolase), C-terminal domain"/>
    <property type="match status" value="1"/>
</dbReference>
<dbReference type="Gene3D" id="3.90.780.10">
    <property type="entry name" value="5'-Nucleotidase, C-terminal domain"/>
    <property type="match status" value="1"/>
</dbReference>
<dbReference type="Proteomes" id="UP000251431">
    <property type="component" value="Unassembled WGS sequence"/>
</dbReference>
<name>A0A2X0XBW7_9BACI</name>
<evidence type="ECO:0000313" key="6">
    <source>
        <dbReference type="Proteomes" id="UP000251431"/>
    </source>
</evidence>
<keyword evidence="2" id="KW-0547">Nucleotide-binding</keyword>
<dbReference type="GO" id="GO:0008663">
    <property type="term" value="F:2',3'-cyclic-nucleotide 2'-phosphodiesterase activity"/>
    <property type="evidence" value="ECO:0007669"/>
    <property type="project" value="UniProtKB-EC"/>
</dbReference>